<dbReference type="Gene3D" id="2.40.440.10">
    <property type="entry name" value="L,D-transpeptidase catalytic domain-like"/>
    <property type="match status" value="1"/>
</dbReference>
<keyword evidence="5" id="KW-0961">Cell wall biogenesis/degradation</keyword>
<dbReference type="InterPro" id="IPR038063">
    <property type="entry name" value="Transpep_catalytic_dom"/>
</dbReference>
<keyword evidence="4" id="KW-0573">Peptidoglycan synthesis</keyword>
<dbReference type="InterPro" id="IPR005490">
    <property type="entry name" value="LD_TPept_cat_dom"/>
</dbReference>
<comment type="caution">
    <text evidence="9">The sequence shown here is derived from an EMBL/GenBank/DDBJ whole genome shotgun (WGS) entry which is preliminary data.</text>
</comment>
<keyword evidence="3" id="KW-0133">Cell shape</keyword>
<keyword evidence="10" id="KW-1185">Reference proteome</keyword>
<gene>
    <name evidence="9" type="ORF">NVS47_08715</name>
</gene>
<name>A0ABT1Y3Z0_9FIRM</name>
<keyword evidence="6" id="KW-0472">Membrane</keyword>
<keyword evidence="6" id="KW-0812">Transmembrane</keyword>
<dbReference type="Proteomes" id="UP001524944">
    <property type="component" value="Unassembled WGS sequence"/>
</dbReference>
<accession>A0ABT1Y3Z0</accession>
<dbReference type="Pfam" id="PF03734">
    <property type="entry name" value="YkuD"/>
    <property type="match status" value="1"/>
</dbReference>
<evidence type="ECO:0000256" key="2">
    <source>
        <dbReference type="ARBA" id="ARBA00022679"/>
    </source>
</evidence>
<evidence type="ECO:0000313" key="10">
    <source>
        <dbReference type="Proteomes" id="UP001524944"/>
    </source>
</evidence>
<feature type="transmembrane region" description="Helical" evidence="6">
    <location>
        <begin position="17"/>
        <end position="35"/>
    </location>
</feature>
<evidence type="ECO:0000313" key="9">
    <source>
        <dbReference type="EMBL" id="MCR6545592.1"/>
    </source>
</evidence>
<keyword evidence="2" id="KW-0808">Transferase</keyword>
<organism evidence="9 10">
    <name type="scientific">Dehalobacterium formicoaceticum</name>
    <dbReference type="NCBI Taxonomy" id="51515"/>
    <lineage>
        <taxon>Bacteria</taxon>
        <taxon>Bacillati</taxon>
        <taxon>Bacillota</taxon>
        <taxon>Clostridia</taxon>
        <taxon>Eubacteriales</taxon>
        <taxon>Peptococcaceae</taxon>
        <taxon>Dehalobacterium</taxon>
    </lineage>
</organism>
<evidence type="ECO:0000256" key="3">
    <source>
        <dbReference type="ARBA" id="ARBA00022960"/>
    </source>
</evidence>
<dbReference type="SUPFAM" id="SSF141523">
    <property type="entry name" value="L,D-transpeptidase catalytic domain-like"/>
    <property type="match status" value="1"/>
</dbReference>
<evidence type="ECO:0000259" key="7">
    <source>
        <dbReference type="Pfam" id="PF03734"/>
    </source>
</evidence>
<protein>
    <submittedName>
        <fullName evidence="9">L,D-transpeptidase family protein</fullName>
    </submittedName>
</protein>
<feature type="domain" description="L,D-TPase catalytic" evidence="7">
    <location>
        <begin position="331"/>
        <end position="466"/>
    </location>
</feature>
<dbReference type="Pfam" id="PF08239">
    <property type="entry name" value="SH3_3"/>
    <property type="match status" value="1"/>
</dbReference>
<keyword evidence="6" id="KW-1133">Transmembrane helix</keyword>
<proteinExistence type="predicted"/>
<evidence type="ECO:0000256" key="6">
    <source>
        <dbReference type="SAM" id="Phobius"/>
    </source>
</evidence>
<evidence type="ECO:0000256" key="5">
    <source>
        <dbReference type="ARBA" id="ARBA00023316"/>
    </source>
</evidence>
<evidence type="ECO:0000256" key="4">
    <source>
        <dbReference type="ARBA" id="ARBA00022984"/>
    </source>
</evidence>
<dbReference type="InterPro" id="IPR003646">
    <property type="entry name" value="SH3-like_bac-type"/>
</dbReference>
<evidence type="ECO:0000256" key="1">
    <source>
        <dbReference type="ARBA" id="ARBA00004752"/>
    </source>
</evidence>
<dbReference type="EMBL" id="JANPWE010000003">
    <property type="protein sequence ID" value="MCR6545592.1"/>
    <property type="molecule type" value="Genomic_DNA"/>
</dbReference>
<sequence length="473" mass="53440">MKTIYHIRRGMLKVRKIGILLAVAVIIGASGYLYLRSVPPAHQRQLPTPSQNLPQEDKLAKSQKRAVEEDINGYGLENDLKITQNTQDHKKHRVLSLNQEEQVRLLKNISPNQMNDVLQVYNTTLPEGISDQVQYFDFKISFDYFLITGENGGEIRENPATDAPVICRVNYLDKVTLLQQAQGQDFQGSDIWYRVACSHGDKTKEGYLHSSTGIPRTFRFDKMQAAAQDLRQQLAKGALHFIRNYKNQYGAPPKKGETATDEFGYRFYHSAPAYEQADAASNFRYIPDGMLVRLLNETGDFYHISVPTFGGEYYVPKQYLDPSVTLSTLNHVVVVDRNQQNQAAFTVNEKGLNLVSYTLSTTGIPGDYSFETTLGSFKAIEKKDRFEYLQKGTSEIGGYAPFAIRFTGGAYIHGVPVAYVEQGGKKVDPGPTEYLHTIGTYPRSNMCVRNFTSHARFLYNWMDYKNGAVIVIE</sequence>
<dbReference type="RefSeq" id="WP_257913217.1">
    <property type="nucleotide sequence ID" value="NZ_JANPWE010000003.1"/>
</dbReference>
<comment type="pathway">
    <text evidence="1">Cell wall biogenesis; peptidoglycan biosynthesis.</text>
</comment>
<evidence type="ECO:0000259" key="8">
    <source>
        <dbReference type="Pfam" id="PF08239"/>
    </source>
</evidence>
<reference evidence="9 10" key="1">
    <citation type="submission" date="2022-08" db="EMBL/GenBank/DDBJ databases">
        <title>Proteogenomics of the novel Dehalobacterium formicoaceticum strain EZ94 highlights a key role of methyltransferases during anaerobic dichloromethane degradation.</title>
        <authorList>
            <person name="Wasmund K."/>
        </authorList>
    </citation>
    <scope>NUCLEOTIDE SEQUENCE [LARGE SCALE GENOMIC DNA]</scope>
    <source>
        <strain evidence="9 10">EZ94</strain>
    </source>
</reference>
<dbReference type="CDD" id="cd16913">
    <property type="entry name" value="YkuD_like"/>
    <property type="match status" value="1"/>
</dbReference>
<feature type="domain" description="SH3b" evidence="8">
    <location>
        <begin position="154"/>
        <end position="211"/>
    </location>
</feature>